<feature type="region of interest" description="Disordered" evidence="1">
    <location>
        <begin position="1"/>
        <end position="42"/>
    </location>
</feature>
<comment type="caution">
    <text evidence="2">The sequence shown here is derived from an EMBL/GenBank/DDBJ whole genome shotgun (WGS) entry which is preliminary data.</text>
</comment>
<dbReference type="Proteomes" id="UP001631957">
    <property type="component" value="Unassembled WGS sequence"/>
</dbReference>
<accession>A0ABW9I3E3</accession>
<protein>
    <submittedName>
        <fullName evidence="2">Uncharacterized protein</fullName>
    </submittedName>
</protein>
<gene>
    <name evidence="2" type="ORF">ACKI18_37555</name>
</gene>
<name>A0ABW9I3E3_9ACTN</name>
<dbReference type="EMBL" id="JBJVNI010000025">
    <property type="protein sequence ID" value="MFM9614371.1"/>
    <property type="molecule type" value="Genomic_DNA"/>
</dbReference>
<sequence length="56" mass="5412">MSNGEAFGTGVTPGTGARDAVRRGEAPSSLHASGGSHARAPVARAVSAGIVRNAAP</sequence>
<evidence type="ECO:0000313" key="2">
    <source>
        <dbReference type="EMBL" id="MFM9614371.1"/>
    </source>
</evidence>
<proteinExistence type="predicted"/>
<organism evidence="2 3">
    <name type="scientific">Streptomyces niveiscabiei</name>
    <dbReference type="NCBI Taxonomy" id="164115"/>
    <lineage>
        <taxon>Bacteria</taxon>
        <taxon>Bacillati</taxon>
        <taxon>Actinomycetota</taxon>
        <taxon>Actinomycetes</taxon>
        <taxon>Kitasatosporales</taxon>
        <taxon>Streptomycetaceae</taxon>
        <taxon>Streptomyces</taxon>
    </lineage>
</organism>
<keyword evidence="3" id="KW-1185">Reference proteome</keyword>
<evidence type="ECO:0000313" key="3">
    <source>
        <dbReference type="Proteomes" id="UP001631957"/>
    </source>
</evidence>
<dbReference type="RefSeq" id="WP_165854512.1">
    <property type="nucleotide sequence ID" value="NZ_JBJVNI010000025.1"/>
</dbReference>
<reference evidence="2 3" key="1">
    <citation type="submission" date="2024-12" db="EMBL/GenBank/DDBJ databases">
        <title>Forecasting of Potato common scab and diversities of Pathogenic streptomyces spp. in china.</title>
        <authorList>
            <person name="Handique U."/>
            <person name="Wu J."/>
        </authorList>
    </citation>
    <scope>NUCLEOTIDE SEQUENCE [LARGE SCALE GENOMIC DNA]</scope>
    <source>
        <strain evidence="2 3">ZRIMU1530</strain>
    </source>
</reference>
<evidence type="ECO:0000256" key="1">
    <source>
        <dbReference type="SAM" id="MobiDB-lite"/>
    </source>
</evidence>